<dbReference type="RefSeq" id="WP_017450577.1">
    <property type="nucleotide sequence ID" value="NZ_CP008956.1"/>
</dbReference>
<proteinExistence type="predicted"/>
<dbReference type="EMBL" id="CP008956">
    <property type="protein sequence ID" value="QJQ01362.1"/>
    <property type="molecule type" value="Genomic_DNA"/>
</dbReference>
<organism evidence="1 2">
    <name type="scientific">Herbaspirillum rubrisubalbicans Os34</name>
    <dbReference type="NCBI Taxonomy" id="1235827"/>
    <lineage>
        <taxon>Bacteria</taxon>
        <taxon>Pseudomonadati</taxon>
        <taxon>Pseudomonadota</taxon>
        <taxon>Betaproteobacteria</taxon>
        <taxon>Burkholderiales</taxon>
        <taxon>Oxalobacteraceae</taxon>
        <taxon>Herbaspirillum</taxon>
    </lineage>
</organism>
<name>A0A6M3ZV20_9BURK</name>
<reference evidence="1 2" key="1">
    <citation type="journal article" date="2012" name="J. Bacteriol.">
        <title>Genome sequence of the pathogenic Herbaspirillum seropedicae strain Os34, isolated from rice roots.</title>
        <authorList>
            <person name="Ye W."/>
            <person name="Ye S."/>
            <person name="Liu J."/>
            <person name="Chang S."/>
            <person name="Chen M."/>
            <person name="Zhu B."/>
            <person name="Guo L."/>
            <person name="An Q."/>
        </authorList>
    </citation>
    <scope>NUCLEOTIDE SEQUENCE [LARGE SCALE GENOMIC DNA]</scope>
    <source>
        <strain evidence="1 2">Os34</strain>
    </source>
</reference>
<sequence>MSIPIDIPGGQQLGELTLRGLQPGVQQSAEGGFRGIVLIGASSEEGAATHVCEPLRPTSELAYADALAFIAAQAS</sequence>
<accession>A0A6M3ZV20</accession>
<dbReference type="Proteomes" id="UP000501648">
    <property type="component" value="Chromosome"/>
</dbReference>
<evidence type="ECO:0000313" key="2">
    <source>
        <dbReference type="Proteomes" id="UP000501648"/>
    </source>
</evidence>
<evidence type="ECO:0000313" key="1">
    <source>
        <dbReference type="EMBL" id="QJQ01362.1"/>
    </source>
</evidence>
<dbReference type="AlphaFoldDB" id="A0A6M3ZV20"/>
<protein>
    <submittedName>
        <fullName evidence="1">Uncharacterized protein</fullName>
    </submittedName>
</protein>
<gene>
    <name evidence="1" type="ORF">C798_14290</name>
</gene>